<keyword evidence="3" id="KW-1185">Reference proteome</keyword>
<proteinExistence type="predicted"/>
<feature type="non-terminal residue" evidence="2">
    <location>
        <position position="1"/>
    </location>
</feature>
<dbReference type="Proteomes" id="UP000265618">
    <property type="component" value="Unassembled WGS sequence"/>
</dbReference>
<protein>
    <submittedName>
        <fullName evidence="2">Uncharacterized protein</fullName>
    </submittedName>
</protein>
<reference evidence="2 3" key="1">
    <citation type="journal article" date="2018" name="PLoS ONE">
        <title>The draft genome of Kipferlia bialata reveals reductive genome evolution in fornicate parasites.</title>
        <authorList>
            <person name="Tanifuji G."/>
            <person name="Takabayashi S."/>
            <person name="Kume K."/>
            <person name="Takagi M."/>
            <person name="Nakayama T."/>
            <person name="Kamikawa R."/>
            <person name="Inagaki Y."/>
            <person name="Hashimoto T."/>
        </authorList>
    </citation>
    <scope>NUCLEOTIDE SEQUENCE [LARGE SCALE GENOMIC DNA]</scope>
    <source>
        <strain evidence="2">NY0173</strain>
    </source>
</reference>
<gene>
    <name evidence="2" type="ORF">KIPB_010114</name>
</gene>
<organism evidence="2 3">
    <name type="scientific">Kipferlia bialata</name>
    <dbReference type="NCBI Taxonomy" id="797122"/>
    <lineage>
        <taxon>Eukaryota</taxon>
        <taxon>Metamonada</taxon>
        <taxon>Carpediemonas-like organisms</taxon>
        <taxon>Kipferlia</taxon>
    </lineage>
</organism>
<dbReference type="AlphaFoldDB" id="A0A9K3D384"/>
<name>A0A9K3D384_9EUKA</name>
<evidence type="ECO:0000313" key="2">
    <source>
        <dbReference type="EMBL" id="GIQ87961.1"/>
    </source>
</evidence>
<evidence type="ECO:0000313" key="3">
    <source>
        <dbReference type="Proteomes" id="UP000265618"/>
    </source>
</evidence>
<sequence>MASDSDSDSDAMMLGRAEVPVKSEMQAETQREREPEKEREGERDSGRRSSKESDSGDEDNFQRAVSFELPAVVDRLCPGMATATPLPDAVVDCLFDPETEGALHKRWRSSCDLETAISKARALNKRESIQERNVNKVQAEMQRQRIAFGSDLVLQDGQTHLSVPPLSPFVSLARVEGAVPSETEGASVKLEPETPVKVEAKNQTPLSTTGPSPSDVFSLVAALAGDLLPIAASADPSDPAAASALLSLTRIVNFYRADTLKDPDSAAIVRGIACGDEAATTQSISDWWRTECTSMAKSLHVR</sequence>
<accession>A0A9K3D384</accession>
<comment type="caution">
    <text evidence="2">The sequence shown here is derived from an EMBL/GenBank/DDBJ whole genome shotgun (WGS) entry which is preliminary data.</text>
</comment>
<dbReference type="EMBL" id="BDIP01003647">
    <property type="protein sequence ID" value="GIQ87961.1"/>
    <property type="molecule type" value="Genomic_DNA"/>
</dbReference>
<feature type="region of interest" description="Disordered" evidence="1">
    <location>
        <begin position="1"/>
        <end position="63"/>
    </location>
</feature>
<feature type="compositionally biased region" description="Basic and acidic residues" evidence="1">
    <location>
        <begin position="29"/>
        <end position="54"/>
    </location>
</feature>
<evidence type="ECO:0000256" key="1">
    <source>
        <dbReference type="SAM" id="MobiDB-lite"/>
    </source>
</evidence>